<accession>A0ABS2ETC2</accession>
<dbReference type="SUPFAM" id="SSF48208">
    <property type="entry name" value="Six-hairpin glycosidases"/>
    <property type="match status" value="1"/>
</dbReference>
<feature type="domain" description="Glycosyl hydrolase family 95 N-terminal" evidence="2">
    <location>
        <begin position="34"/>
        <end position="282"/>
    </location>
</feature>
<dbReference type="Gene3D" id="1.50.10.10">
    <property type="match status" value="1"/>
</dbReference>
<dbReference type="Pfam" id="PF14498">
    <property type="entry name" value="Glyco_hyd_65N_2"/>
    <property type="match status" value="1"/>
</dbReference>
<dbReference type="PANTHER" id="PTHR31084:SF0">
    <property type="entry name" value="ALPHA-L-FUCOSIDASE 2"/>
    <property type="match status" value="1"/>
</dbReference>
<evidence type="ECO:0000259" key="2">
    <source>
        <dbReference type="Pfam" id="PF14498"/>
    </source>
</evidence>
<protein>
    <submittedName>
        <fullName evidence="5">Glycoside hydrolase N-terminal domain-containing protein</fullName>
    </submittedName>
</protein>
<dbReference type="InterPro" id="IPR049053">
    <property type="entry name" value="AFCA-like_C"/>
</dbReference>
<dbReference type="InterPro" id="IPR012341">
    <property type="entry name" value="6hp_glycosidase-like_sf"/>
</dbReference>
<organism evidence="5 6">
    <name type="scientific">Bacteroides mediterraneensis</name>
    <dbReference type="NCBI Taxonomy" id="1841856"/>
    <lineage>
        <taxon>Bacteria</taxon>
        <taxon>Pseudomonadati</taxon>
        <taxon>Bacteroidota</taxon>
        <taxon>Bacteroidia</taxon>
        <taxon>Bacteroidales</taxon>
        <taxon>Bacteroidaceae</taxon>
        <taxon>Bacteroides</taxon>
    </lineage>
</organism>
<keyword evidence="1" id="KW-0732">Signal</keyword>
<dbReference type="GO" id="GO:0016787">
    <property type="term" value="F:hydrolase activity"/>
    <property type="evidence" value="ECO:0007669"/>
    <property type="project" value="UniProtKB-KW"/>
</dbReference>
<evidence type="ECO:0000313" key="5">
    <source>
        <dbReference type="EMBL" id="MBM6757530.1"/>
    </source>
</evidence>
<sequence length="809" mass="90543">MKSIFIRKWKGIVVMACTISLPTFPLSAQNQLVLHYDRPAEYFEEALVIGNGTMGAILYGGTDKDVLSLNDLTLWTGEPDRKVTTPDAYKAIPEIRALLDKEDYRGADLAQRKVQGHYSENYQPLGQLSITYLDTPAKITGYQRTLDIRQALARTSYQRNGKAFSCDYFASAPDSVLVLRLQTESEKGLQATLAFNSLLPHATTATGNEISAEGYAAYHSYPVYLDDMKNKHLYDPERGTHFRTLIRVIAPNSQVKSFPSGELKIAGGKEALILVANVTSFNGFDKDPMKEGRDYRNLVAQRMNRAAQKSFDTLEKAHVADYQSFFNRVELNLGTTDKAIASLPTDVQLLQYTDKAQKNPELEALYFQYGRYLLISSSRTPGVPANLQGLWNEKLLPPWSCNYTSNINLEENYWAAETANLSEMHRPLMEFIANLQHTGEETAKAYYGVDKGWCLGQNTDIWAMTCPVGLHGGDPSWACWTMGGAWLSTHIWERYAFTQDKAFLQQYYPVLKGAAEFCLNWLIEKDGKLITSPGTSPENKFVTPDGYVGATSYGCTADLAMTRECLIDASKAAEALGTDKEFRKQIEKTLDRILPYQIGKKGNLQEWFHDWSDEDPQHRHQSHLFGLYPGRHLSVESTPDLAKACARTLEIKGDKTTGWSTGWRVNLYARLKDSKNAYHIYRRLLNYVSPDNYKGKDARRGGGTYPNLLDAHSPFQIDGNFGGCAGVIEMLMQSSENSIQLLPALPEAWKDGSVKGICARGGFVVDMEWKDGKVTSLYIQARKGGKTKVSFNGKTKTVNLKANKGIQLL</sequence>
<gene>
    <name evidence="5" type="ORF">H6A31_02280</name>
</gene>
<dbReference type="InterPro" id="IPR016518">
    <property type="entry name" value="Alpha-L-fucosidase"/>
</dbReference>
<dbReference type="Pfam" id="PF21307">
    <property type="entry name" value="Glyco_hydro_95_C"/>
    <property type="match status" value="1"/>
</dbReference>
<evidence type="ECO:0000259" key="4">
    <source>
        <dbReference type="Pfam" id="PF22124"/>
    </source>
</evidence>
<dbReference type="RefSeq" id="WP_204474355.1">
    <property type="nucleotide sequence ID" value="NZ_JACJJW010000004.1"/>
</dbReference>
<feature type="chain" id="PRO_5047367914" evidence="1">
    <location>
        <begin position="29"/>
        <end position="809"/>
    </location>
</feature>
<comment type="caution">
    <text evidence="5">The sequence shown here is derived from an EMBL/GenBank/DDBJ whole genome shotgun (WGS) entry which is preliminary data.</text>
</comment>
<feature type="domain" description="Alpha fucosidase A-like C-terminal" evidence="3">
    <location>
        <begin position="733"/>
        <end position="798"/>
    </location>
</feature>
<evidence type="ECO:0000313" key="6">
    <source>
        <dbReference type="Proteomes" id="UP000703295"/>
    </source>
</evidence>
<dbReference type="Proteomes" id="UP000703295">
    <property type="component" value="Unassembled WGS sequence"/>
</dbReference>
<keyword evidence="5" id="KW-0378">Hydrolase</keyword>
<dbReference type="PIRSF" id="PIRSF007663">
    <property type="entry name" value="UCP007663"/>
    <property type="match status" value="1"/>
</dbReference>
<reference evidence="5 6" key="1">
    <citation type="journal article" date="2021" name="Sci. Rep.">
        <title>The distribution of antibiotic resistance genes in chicken gut microbiota commensals.</title>
        <authorList>
            <person name="Juricova H."/>
            <person name="Matiasovicova J."/>
            <person name="Kubasova T."/>
            <person name="Cejkova D."/>
            <person name="Rychlik I."/>
        </authorList>
    </citation>
    <scope>NUCLEOTIDE SEQUENCE [LARGE SCALE GENOMIC DNA]</scope>
    <source>
        <strain evidence="5 6">An801</strain>
    </source>
</reference>
<dbReference type="InterPro" id="IPR008928">
    <property type="entry name" value="6-hairpin_glycosidase_sf"/>
</dbReference>
<feature type="signal peptide" evidence="1">
    <location>
        <begin position="1"/>
        <end position="28"/>
    </location>
</feature>
<dbReference type="InterPro" id="IPR027414">
    <property type="entry name" value="GH95_N_dom"/>
</dbReference>
<dbReference type="InterPro" id="IPR054363">
    <property type="entry name" value="GH95_cat"/>
</dbReference>
<evidence type="ECO:0000256" key="1">
    <source>
        <dbReference type="SAM" id="SignalP"/>
    </source>
</evidence>
<keyword evidence="6" id="KW-1185">Reference proteome</keyword>
<proteinExistence type="predicted"/>
<dbReference type="Pfam" id="PF22124">
    <property type="entry name" value="Glyco_hydro_95_cat"/>
    <property type="match status" value="1"/>
</dbReference>
<feature type="domain" description="Glycosyl hydrolase family 95 catalytic" evidence="4">
    <location>
        <begin position="310"/>
        <end position="731"/>
    </location>
</feature>
<evidence type="ECO:0000259" key="3">
    <source>
        <dbReference type="Pfam" id="PF21307"/>
    </source>
</evidence>
<name>A0ABS2ETC2_9BACE</name>
<dbReference type="PANTHER" id="PTHR31084">
    <property type="entry name" value="ALPHA-L-FUCOSIDASE 2"/>
    <property type="match status" value="1"/>
</dbReference>
<dbReference type="EMBL" id="JACJJW010000004">
    <property type="protein sequence ID" value="MBM6757530.1"/>
    <property type="molecule type" value="Genomic_DNA"/>
</dbReference>